<reference evidence="4" key="1">
    <citation type="submission" date="2009-12" db="EMBL/GenBank/DDBJ databases">
        <title>Sequence of Clostridiales genomosp. BVAB3 str. UPII9-5.</title>
        <authorList>
            <person name="Madupu R."/>
            <person name="Durkin A.S."/>
            <person name="Torralba M."/>
            <person name="Methe B."/>
            <person name="Sutton G.G."/>
            <person name="Strausberg R.L."/>
            <person name="Nelson K.E."/>
        </authorList>
    </citation>
    <scope>NUCLEOTIDE SEQUENCE [LARGE SCALE GENOMIC DNA]</scope>
    <source>
        <strain evidence="4">W1219</strain>
    </source>
</reference>
<dbReference type="STRING" id="679192.HMPREF9013_0564"/>
<sequence>MIVEMAWVLYEMVERQVSMMEMKKKVIVGVIVIISVVLGIYSYIVLPEVVTVQIDFSGNPSNTYPKILAVGLPILFSIGGGLGYYFFQEKKNYLIVSMIGILLLIVTLLFNK</sequence>
<evidence type="ECO:0000313" key="4">
    <source>
        <dbReference type="Proteomes" id="UP000005017"/>
    </source>
</evidence>
<dbReference type="Pfam" id="PF07853">
    <property type="entry name" value="DUF1648"/>
    <property type="match status" value="1"/>
</dbReference>
<protein>
    <recommendedName>
        <fullName evidence="2">DUF1648 domain-containing protein</fullName>
    </recommendedName>
</protein>
<evidence type="ECO:0000313" key="3">
    <source>
        <dbReference type="EMBL" id="EFC05280.1"/>
    </source>
</evidence>
<dbReference type="AlphaFoldDB" id="D2MQL1"/>
<feature type="transmembrane region" description="Helical" evidence="1">
    <location>
        <begin position="66"/>
        <end position="86"/>
    </location>
</feature>
<feature type="transmembrane region" description="Helical" evidence="1">
    <location>
        <begin position="26"/>
        <end position="46"/>
    </location>
</feature>
<keyword evidence="1" id="KW-0472">Membrane</keyword>
<dbReference type="InterPro" id="IPR012867">
    <property type="entry name" value="DUF1648"/>
</dbReference>
<evidence type="ECO:0000259" key="2">
    <source>
        <dbReference type="Pfam" id="PF07853"/>
    </source>
</evidence>
<gene>
    <name evidence="3" type="ORF">HMPREF9013_0564</name>
</gene>
<feature type="transmembrane region" description="Helical" evidence="1">
    <location>
        <begin position="93"/>
        <end position="110"/>
    </location>
</feature>
<name>D2MQL1_9FIRM</name>
<keyword evidence="1" id="KW-0812">Transmembrane</keyword>
<keyword evidence="1" id="KW-1133">Transmembrane helix</keyword>
<comment type="caution">
    <text evidence="3">The sequence shown here is derived from an EMBL/GenBank/DDBJ whole genome shotgun (WGS) entry which is preliminary data.</text>
</comment>
<accession>D2MQL1</accession>
<dbReference type="EMBL" id="ADFR01000016">
    <property type="protein sequence ID" value="EFC05280.1"/>
    <property type="molecule type" value="Genomic_DNA"/>
</dbReference>
<dbReference type="Proteomes" id="UP000005017">
    <property type="component" value="Unassembled WGS sequence"/>
</dbReference>
<proteinExistence type="predicted"/>
<evidence type="ECO:0000256" key="1">
    <source>
        <dbReference type="SAM" id="Phobius"/>
    </source>
</evidence>
<organism evidence="3 4">
    <name type="scientific">Bulleidia extructa W1219</name>
    <dbReference type="NCBI Taxonomy" id="679192"/>
    <lineage>
        <taxon>Bacteria</taxon>
        <taxon>Bacillati</taxon>
        <taxon>Bacillota</taxon>
        <taxon>Erysipelotrichia</taxon>
        <taxon>Erysipelotrichales</taxon>
        <taxon>Erysipelotrichaceae</taxon>
        <taxon>Bulleidia</taxon>
    </lineage>
</organism>
<keyword evidence="4" id="KW-1185">Reference proteome</keyword>
<feature type="domain" description="DUF1648" evidence="2">
    <location>
        <begin position="30"/>
        <end position="75"/>
    </location>
</feature>